<dbReference type="SMART" id="SM00421">
    <property type="entry name" value="HTH_LUXR"/>
    <property type="match status" value="1"/>
</dbReference>
<dbReference type="PANTHER" id="PTHR44688:SF16">
    <property type="entry name" value="DNA-BINDING TRANSCRIPTIONAL ACTIVATOR DEVR_DOSR"/>
    <property type="match status" value="1"/>
</dbReference>
<keyword evidence="2" id="KW-0238">DNA-binding</keyword>
<dbReference type="CDD" id="cd06170">
    <property type="entry name" value="LuxR_C_like"/>
    <property type="match status" value="1"/>
</dbReference>
<dbReference type="Gene3D" id="1.10.10.10">
    <property type="entry name" value="Winged helix-like DNA-binding domain superfamily/Winged helix DNA-binding domain"/>
    <property type="match status" value="1"/>
</dbReference>
<dbReference type="InterPro" id="IPR000792">
    <property type="entry name" value="Tscrpt_reg_LuxR_C"/>
</dbReference>
<dbReference type="PROSITE" id="PS00622">
    <property type="entry name" value="HTH_LUXR_1"/>
    <property type="match status" value="1"/>
</dbReference>
<evidence type="ECO:0000256" key="3">
    <source>
        <dbReference type="ARBA" id="ARBA00023163"/>
    </source>
</evidence>
<accession>A0A831TH15</accession>
<feature type="domain" description="HTH luxR-type" evidence="4">
    <location>
        <begin position="1"/>
        <end position="63"/>
    </location>
</feature>
<sequence>MPEPLTKREREVLRYLAQGMTNQEIADTLHVSQGTVKAHVESIIGKLGVANRTQAVVRALELGLLVSPLE</sequence>
<dbReference type="GO" id="GO:0003677">
    <property type="term" value="F:DNA binding"/>
    <property type="evidence" value="ECO:0007669"/>
    <property type="project" value="UniProtKB-KW"/>
</dbReference>
<dbReference type="PANTHER" id="PTHR44688">
    <property type="entry name" value="DNA-BINDING TRANSCRIPTIONAL ACTIVATOR DEVR_DOSR"/>
    <property type="match status" value="1"/>
</dbReference>
<protein>
    <submittedName>
        <fullName evidence="5">Response regulator transcription factor</fullName>
    </submittedName>
</protein>
<comment type="caution">
    <text evidence="5">The sequence shown here is derived from an EMBL/GenBank/DDBJ whole genome shotgun (WGS) entry which is preliminary data.</text>
</comment>
<dbReference type="Pfam" id="PF00196">
    <property type="entry name" value="GerE"/>
    <property type="match status" value="1"/>
</dbReference>
<dbReference type="AlphaFoldDB" id="A0A831TH15"/>
<dbReference type="EMBL" id="DSIY01000137">
    <property type="protein sequence ID" value="HEG90899.1"/>
    <property type="molecule type" value="Genomic_DNA"/>
</dbReference>
<dbReference type="PRINTS" id="PR00038">
    <property type="entry name" value="HTHLUXR"/>
</dbReference>
<keyword evidence="3" id="KW-0804">Transcription</keyword>
<dbReference type="InterPro" id="IPR036388">
    <property type="entry name" value="WH-like_DNA-bd_sf"/>
</dbReference>
<name>A0A831TH15_9BACT</name>
<evidence type="ECO:0000259" key="4">
    <source>
        <dbReference type="PROSITE" id="PS50043"/>
    </source>
</evidence>
<evidence type="ECO:0000256" key="1">
    <source>
        <dbReference type="ARBA" id="ARBA00023015"/>
    </source>
</evidence>
<gene>
    <name evidence="5" type="ORF">ENP34_05610</name>
</gene>
<evidence type="ECO:0000256" key="2">
    <source>
        <dbReference type="ARBA" id="ARBA00023125"/>
    </source>
</evidence>
<proteinExistence type="predicted"/>
<dbReference type="FunFam" id="1.10.10.10:FF:000153">
    <property type="entry name" value="LuxR family transcriptional regulator"/>
    <property type="match status" value="1"/>
</dbReference>
<organism evidence="5">
    <name type="scientific">Thermorudis peleae</name>
    <dbReference type="NCBI Taxonomy" id="1382356"/>
    <lineage>
        <taxon>Bacteria</taxon>
        <taxon>Pseudomonadati</taxon>
        <taxon>Thermomicrobiota</taxon>
        <taxon>Thermomicrobia</taxon>
        <taxon>Thermomicrobia incertae sedis</taxon>
        <taxon>Thermorudis</taxon>
    </lineage>
</organism>
<dbReference type="GO" id="GO:0006355">
    <property type="term" value="P:regulation of DNA-templated transcription"/>
    <property type="evidence" value="ECO:0007669"/>
    <property type="project" value="InterPro"/>
</dbReference>
<dbReference type="InterPro" id="IPR016032">
    <property type="entry name" value="Sig_transdc_resp-reg_C-effctor"/>
</dbReference>
<keyword evidence="1" id="KW-0805">Transcription regulation</keyword>
<reference evidence="5" key="1">
    <citation type="journal article" date="2020" name="mSystems">
        <title>Genome- and Community-Level Interaction Insights into Carbon Utilization and Element Cycling Functions of Hydrothermarchaeota in Hydrothermal Sediment.</title>
        <authorList>
            <person name="Zhou Z."/>
            <person name="Liu Y."/>
            <person name="Xu W."/>
            <person name="Pan J."/>
            <person name="Luo Z.H."/>
            <person name="Li M."/>
        </authorList>
    </citation>
    <scope>NUCLEOTIDE SEQUENCE [LARGE SCALE GENOMIC DNA]</scope>
    <source>
        <strain evidence="5">SpSt-210</strain>
    </source>
</reference>
<evidence type="ECO:0000313" key="5">
    <source>
        <dbReference type="EMBL" id="HEG90899.1"/>
    </source>
</evidence>
<dbReference type="SUPFAM" id="SSF46894">
    <property type="entry name" value="C-terminal effector domain of the bipartite response regulators"/>
    <property type="match status" value="1"/>
</dbReference>
<dbReference type="PROSITE" id="PS50043">
    <property type="entry name" value="HTH_LUXR_2"/>
    <property type="match status" value="1"/>
</dbReference>